<keyword evidence="1" id="KW-0812">Transmembrane</keyword>
<reference evidence="2" key="2">
    <citation type="journal article" date="2024" name="Plant">
        <title>Genomic evolution and insights into agronomic trait innovations of Sesamum species.</title>
        <authorList>
            <person name="Miao H."/>
            <person name="Wang L."/>
            <person name="Qu L."/>
            <person name="Liu H."/>
            <person name="Sun Y."/>
            <person name="Le M."/>
            <person name="Wang Q."/>
            <person name="Wei S."/>
            <person name="Zheng Y."/>
            <person name="Lin W."/>
            <person name="Duan Y."/>
            <person name="Cao H."/>
            <person name="Xiong S."/>
            <person name="Wang X."/>
            <person name="Wei L."/>
            <person name="Li C."/>
            <person name="Ma Q."/>
            <person name="Ju M."/>
            <person name="Zhao R."/>
            <person name="Li G."/>
            <person name="Mu C."/>
            <person name="Tian Q."/>
            <person name="Mei H."/>
            <person name="Zhang T."/>
            <person name="Gao T."/>
            <person name="Zhang H."/>
        </authorList>
    </citation>
    <scope>NUCLEOTIDE SEQUENCE</scope>
    <source>
        <strain evidence="2">G02</strain>
    </source>
</reference>
<reference evidence="2" key="1">
    <citation type="submission" date="2020-06" db="EMBL/GenBank/DDBJ databases">
        <authorList>
            <person name="Li T."/>
            <person name="Hu X."/>
            <person name="Zhang T."/>
            <person name="Song X."/>
            <person name="Zhang H."/>
            <person name="Dai N."/>
            <person name="Sheng W."/>
            <person name="Hou X."/>
            <person name="Wei L."/>
        </authorList>
    </citation>
    <scope>NUCLEOTIDE SEQUENCE</scope>
    <source>
        <strain evidence="2">G02</strain>
        <tissue evidence="2">Leaf</tissue>
    </source>
</reference>
<dbReference type="EMBL" id="JACGWJ010000009">
    <property type="protein sequence ID" value="KAL0400073.1"/>
    <property type="molecule type" value="Genomic_DNA"/>
</dbReference>
<evidence type="ECO:0000313" key="2">
    <source>
        <dbReference type="EMBL" id="KAL0400073.1"/>
    </source>
</evidence>
<organism evidence="2">
    <name type="scientific">Sesamum radiatum</name>
    <name type="common">Black benniseed</name>
    <dbReference type="NCBI Taxonomy" id="300843"/>
    <lineage>
        <taxon>Eukaryota</taxon>
        <taxon>Viridiplantae</taxon>
        <taxon>Streptophyta</taxon>
        <taxon>Embryophyta</taxon>
        <taxon>Tracheophyta</taxon>
        <taxon>Spermatophyta</taxon>
        <taxon>Magnoliopsida</taxon>
        <taxon>eudicotyledons</taxon>
        <taxon>Gunneridae</taxon>
        <taxon>Pentapetalae</taxon>
        <taxon>asterids</taxon>
        <taxon>lamiids</taxon>
        <taxon>Lamiales</taxon>
        <taxon>Pedaliaceae</taxon>
        <taxon>Sesamum</taxon>
    </lineage>
</organism>
<accession>A0AAW2T671</accession>
<sequence>MKAPSPAVTEVPPRRRPFFYVTFHFLLLGLLIQQTMGSHRHLSQASPSATRGFA</sequence>
<evidence type="ECO:0000256" key="1">
    <source>
        <dbReference type="SAM" id="Phobius"/>
    </source>
</evidence>
<keyword evidence="1" id="KW-0472">Membrane</keyword>
<dbReference type="AlphaFoldDB" id="A0AAW2T671"/>
<feature type="transmembrane region" description="Helical" evidence="1">
    <location>
        <begin position="18"/>
        <end position="36"/>
    </location>
</feature>
<name>A0AAW2T671_SESRA</name>
<keyword evidence="1" id="KW-1133">Transmembrane helix</keyword>
<protein>
    <submittedName>
        <fullName evidence="2">Uncharacterized protein</fullName>
    </submittedName>
</protein>
<proteinExistence type="predicted"/>
<gene>
    <name evidence="2" type="ORF">Sradi_2350600</name>
</gene>
<comment type="caution">
    <text evidence="2">The sequence shown here is derived from an EMBL/GenBank/DDBJ whole genome shotgun (WGS) entry which is preliminary data.</text>
</comment>